<dbReference type="AlphaFoldDB" id="A0A382QM86"/>
<proteinExistence type="predicted"/>
<dbReference type="EMBL" id="UINC01115192">
    <property type="protein sequence ID" value="SVC86035.1"/>
    <property type="molecule type" value="Genomic_DNA"/>
</dbReference>
<dbReference type="InterPro" id="IPR009045">
    <property type="entry name" value="Zn_M74/Hedgehog-like"/>
</dbReference>
<dbReference type="Gene3D" id="3.30.1380.10">
    <property type="match status" value="1"/>
</dbReference>
<evidence type="ECO:0000313" key="2">
    <source>
        <dbReference type="EMBL" id="SVC86035.1"/>
    </source>
</evidence>
<evidence type="ECO:0000259" key="1">
    <source>
        <dbReference type="Pfam" id="PF08291"/>
    </source>
</evidence>
<sequence length="91" mass="10046">MKVQLVRDALNRSITINSGVRCEHHNYDIAATPTSSHIGGWAADLKYSGSAQRYELLNAIMPVFDRVGIAKTFIHVDVDANKTAGVVWLYS</sequence>
<feature type="domain" description="Peptidase M15A C-terminal" evidence="1">
    <location>
        <begin position="2"/>
        <end position="77"/>
    </location>
</feature>
<protein>
    <recommendedName>
        <fullName evidence="1">Peptidase M15A C-terminal domain-containing protein</fullName>
    </recommendedName>
</protein>
<accession>A0A382QM86</accession>
<reference evidence="2" key="1">
    <citation type="submission" date="2018-05" db="EMBL/GenBank/DDBJ databases">
        <authorList>
            <person name="Lanie J.A."/>
            <person name="Ng W.-L."/>
            <person name="Kazmierczak K.M."/>
            <person name="Andrzejewski T.M."/>
            <person name="Davidsen T.M."/>
            <person name="Wayne K.J."/>
            <person name="Tettelin H."/>
            <person name="Glass J.I."/>
            <person name="Rusch D."/>
            <person name="Podicherti R."/>
            <person name="Tsui H.-C.T."/>
            <person name="Winkler M.E."/>
        </authorList>
    </citation>
    <scope>NUCLEOTIDE SEQUENCE</scope>
</reference>
<dbReference type="Pfam" id="PF08291">
    <property type="entry name" value="Peptidase_M15_3"/>
    <property type="match status" value="1"/>
</dbReference>
<dbReference type="SUPFAM" id="SSF55166">
    <property type="entry name" value="Hedgehog/DD-peptidase"/>
    <property type="match status" value="1"/>
</dbReference>
<name>A0A382QM86_9ZZZZ</name>
<organism evidence="2">
    <name type="scientific">marine metagenome</name>
    <dbReference type="NCBI Taxonomy" id="408172"/>
    <lineage>
        <taxon>unclassified sequences</taxon>
        <taxon>metagenomes</taxon>
        <taxon>ecological metagenomes</taxon>
    </lineage>
</organism>
<dbReference type="InterPro" id="IPR013230">
    <property type="entry name" value="Peptidase_M15A_C"/>
</dbReference>
<gene>
    <name evidence="2" type="ORF">METZ01_LOCUS338889</name>
</gene>